<evidence type="ECO:0000256" key="4">
    <source>
        <dbReference type="ARBA" id="ARBA00022729"/>
    </source>
</evidence>
<evidence type="ECO:0000256" key="1">
    <source>
        <dbReference type="ARBA" id="ARBA00008721"/>
    </source>
</evidence>
<dbReference type="AlphaFoldDB" id="A0A2T0R2J5"/>
<dbReference type="GO" id="GO:0046872">
    <property type="term" value="F:metal ion binding"/>
    <property type="evidence" value="ECO:0007669"/>
    <property type="project" value="UniProtKB-KW"/>
</dbReference>
<dbReference type="InterPro" id="IPR024079">
    <property type="entry name" value="MetalloPept_cat_dom_sf"/>
</dbReference>
<keyword evidence="5" id="KW-0378">Hydrolase</keyword>
<evidence type="ECO:0000256" key="7">
    <source>
        <dbReference type="ARBA" id="ARBA00023049"/>
    </source>
</evidence>
<evidence type="ECO:0000256" key="8">
    <source>
        <dbReference type="ARBA" id="ARBA00023157"/>
    </source>
</evidence>
<evidence type="ECO:0000256" key="9">
    <source>
        <dbReference type="SAM" id="SignalP"/>
    </source>
</evidence>
<dbReference type="Pfam" id="PF05572">
    <property type="entry name" value="Peptidase_M43"/>
    <property type="match status" value="1"/>
</dbReference>
<dbReference type="SUPFAM" id="SSF55486">
    <property type="entry name" value="Metalloproteases ('zincins'), catalytic domain"/>
    <property type="match status" value="1"/>
</dbReference>
<dbReference type="RefSeq" id="WP_106211632.1">
    <property type="nucleotide sequence ID" value="NZ_PVZF01000007.1"/>
</dbReference>
<dbReference type="PANTHER" id="PTHR47466">
    <property type="match status" value="1"/>
</dbReference>
<accession>A0A2T0R2J5</accession>
<dbReference type="GO" id="GO:0006508">
    <property type="term" value="P:proteolysis"/>
    <property type="evidence" value="ECO:0007669"/>
    <property type="project" value="UniProtKB-KW"/>
</dbReference>
<keyword evidence="3" id="KW-0479">Metal-binding</keyword>
<proteinExistence type="inferred from homology"/>
<dbReference type="PANTHER" id="PTHR47466:SF1">
    <property type="entry name" value="METALLOPROTEASE MEP1 (AFU_ORTHOLOGUE AFUA_1G07730)-RELATED"/>
    <property type="match status" value="1"/>
</dbReference>
<dbReference type="Proteomes" id="UP000238083">
    <property type="component" value="Unassembled WGS sequence"/>
</dbReference>
<keyword evidence="8" id="KW-1015">Disulfide bond</keyword>
<keyword evidence="6" id="KW-0862">Zinc</keyword>
<feature type="domain" description="Peptidase M43 pregnancy-associated plasma-A" evidence="10">
    <location>
        <begin position="176"/>
        <end position="309"/>
    </location>
</feature>
<dbReference type="EMBL" id="PVZF01000007">
    <property type="protein sequence ID" value="PRY13995.1"/>
    <property type="molecule type" value="Genomic_DNA"/>
</dbReference>
<evidence type="ECO:0000259" key="10">
    <source>
        <dbReference type="Pfam" id="PF05572"/>
    </source>
</evidence>
<evidence type="ECO:0000256" key="6">
    <source>
        <dbReference type="ARBA" id="ARBA00022833"/>
    </source>
</evidence>
<feature type="chain" id="PRO_5039243914" evidence="9">
    <location>
        <begin position="32"/>
        <end position="320"/>
    </location>
</feature>
<protein>
    <submittedName>
        <fullName evidence="11">Pregnancy-associated plasma protein-A</fullName>
    </submittedName>
</protein>
<keyword evidence="7" id="KW-0482">Metalloprotease</keyword>
<evidence type="ECO:0000256" key="3">
    <source>
        <dbReference type="ARBA" id="ARBA00022723"/>
    </source>
</evidence>
<sequence>MTVRVSRVRHLTRRLAPVVAAATLSAVTVSGAVTSSSAAAPASTAGCAGSGSAARVAKGGAAAEPALYAAKDAGKYGVIKPHPMLPAGSVTVETVFHVVTGRPTTPAERSRYATLIAAQVKVLNDAYAGRTSPDAAASPFRFALERTTYTVNAAWASLAPGKAERDVKRALHEGDSETLNVYVGDLGGGLLGYAYFPKGYNNGRDYVDGVVMLDESMPGGTAAPYNRGDTLTHEVGHWMGLEHTFASACSASGDGVADTPREAVPQFGCPVGADTCAAPGLDPVHNFMDYSDDGCMDTFTPGQAQRMNDAWIEFRVGGNG</sequence>
<name>A0A2T0R2J5_9ACTN</name>
<reference evidence="11 12" key="1">
    <citation type="submission" date="2018-03" db="EMBL/GenBank/DDBJ databases">
        <title>Genomic Encyclopedia of Archaeal and Bacterial Type Strains, Phase II (KMG-II): from individual species to whole genera.</title>
        <authorList>
            <person name="Goeker M."/>
        </authorList>
    </citation>
    <scope>NUCLEOTIDE SEQUENCE [LARGE SCALE GENOMIC DNA]</scope>
    <source>
        <strain evidence="11 12">DSM 19711</strain>
    </source>
</reference>
<keyword evidence="2" id="KW-0645">Protease</keyword>
<comment type="caution">
    <text evidence="11">The sequence shown here is derived from an EMBL/GenBank/DDBJ whole genome shotgun (WGS) entry which is preliminary data.</text>
</comment>
<organism evidence="11 12">
    <name type="scientific">Kineococcus rhizosphaerae</name>
    <dbReference type="NCBI Taxonomy" id="559628"/>
    <lineage>
        <taxon>Bacteria</taxon>
        <taxon>Bacillati</taxon>
        <taxon>Actinomycetota</taxon>
        <taxon>Actinomycetes</taxon>
        <taxon>Kineosporiales</taxon>
        <taxon>Kineosporiaceae</taxon>
        <taxon>Kineococcus</taxon>
    </lineage>
</organism>
<dbReference type="OrthoDB" id="6278496at2"/>
<dbReference type="CDD" id="cd04275">
    <property type="entry name" value="ZnMc_pappalysin_like"/>
    <property type="match status" value="1"/>
</dbReference>
<evidence type="ECO:0000313" key="12">
    <source>
        <dbReference type="Proteomes" id="UP000238083"/>
    </source>
</evidence>
<keyword evidence="12" id="KW-1185">Reference proteome</keyword>
<evidence type="ECO:0000256" key="5">
    <source>
        <dbReference type="ARBA" id="ARBA00022801"/>
    </source>
</evidence>
<evidence type="ECO:0000313" key="11">
    <source>
        <dbReference type="EMBL" id="PRY13995.1"/>
    </source>
</evidence>
<dbReference type="GO" id="GO:0008237">
    <property type="term" value="F:metallopeptidase activity"/>
    <property type="evidence" value="ECO:0007669"/>
    <property type="project" value="UniProtKB-KW"/>
</dbReference>
<gene>
    <name evidence="11" type="ORF">CLV37_107114</name>
</gene>
<dbReference type="InterPro" id="IPR008754">
    <property type="entry name" value="Peptidase_M43"/>
</dbReference>
<keyword evidence="4 9" id="KW-0732">Signal</keyword>
<dbReference type="Gene3D" id="3.40.390.10">
    <property type="entry name" value="Collagenase (Catalytic Domain)"/>
    <property type="match status" value="1"/>
</dbReference>
<comment type="similarity">
    <text evidence="1">Belongs to the peptidase M43B family.</text>
</comment>
<evidence type="ECO:0000256" key="2">
    <source>
        <dbReference type="ARBA" id="ARBA00022670"/>
    </source>
</evidence>
<feature type="signal peptide" evidence="9">
    <location>
        <begin position="1"/>
        <end position="31"/>
    </location>
</feature>